<dbReference type="OrthoDB" id="2406834at2759"/>
<proteinExistence type="predicted"/>
<dbReference type="AlphaFoldDB" id="X0D7E9"/>
<reference evidence="3 4" key="1">
    <citation type="submission" date="2011-11" db="EMBL/GenBank/DDBJ databases">
        <title>The Genome Sequence of Fusarium oxysporum PHW815.</title>
        <authorList>
            <consortium name="The Broad Institute Genome Sequencing Platform"/>
            <person name="Ma L.-J."/>
            <person name="Gale L.R."/>
            <person name="Schwartz D.C."/>
            <person name="Zhou S."/>
            <person name="Corby-Kistler H."/>
            <person name="Young S.K."/>
            <person name="Zeng Q."/>
            <person name="Gargeya S."/>
            <person name="Fitzgerald M."/>
            <person name="Haas B."/>
            <person name="Abouelleil A."/>
            <person name="Alvarado L."/>
            <person name="Arachchi H.M."/>
            <person name="Berlin A."/>
            <person name="Brown A."/>
            <person name="Chapman S.B."/>
            <person name="Chen Z."/>
            <person name="Dunbar C."/>
            <person name="Freedman E."/>
            <person name="Gearin G."/>
            <person name="Goldberg J."/>
            <person name="Griggs A."/>
            <person name="Gujja S."/>
            <person name="Heiman D."/>
            <person name="Howarth C."/>
            <person name="Larson L."/>
            <person name="Lui A."/>
            <person name="MacDonald P.J.P."/>
            <person name="Montmayeur A."/>
            <person name="Murphy C."/>
            <person name="Neiman D."/>
            <person name="Pearson M."/>
            <person name="Priest M."/>
            <person name="Roberts A."/>
            <person name="Saif S."/>
            <person name="Shea T."/>
            <person name="Shenoy N."/>
            <person name="Sisk P."/>
            <person name="Stolte C."/>
            <person name="Sykes S."/>
            <person name="Wortman J."/>
            <person name="Nusbaum C."/>
            <person name="Birren B."/>
        </authorList>
    </citation>
    <scope>NUCLEOTIDE SEQUENCE [LARGE SCALE GENOMIC DNA]</scope>
    <source>
        <strain evidence="3 4">54005</strain>
    </source>
</reference>
<dbReference type="EMBL" id="JH658363">
    <property type="protein sequence ID" value="EXK99493.1"/>
    <property type="molecule type" value="Genomic_DNA"/>
</dbReference>
<organism evidence="3 4">
    <name type="scientific">Fusarium oxysporum f. sp. raphani 54005</name>
    <dbReference type="NCBI Taxonomy" id="1089458"/>
    <lineage>
        <taxon>Eukaryota</taxon>
        <taxon>Fungi</taxon>
        <taxon>Dikarya</taxon>
        <taxon>Ascomycota</taxon>
        <taxon>Pezizomycotina</taxon>
        <taxon>Sordariomycetes</taxon>
        <taxon>Hypocreomycetidae</taxon>
        <taxon>Hypocreales</taxon>
        <taxon>Nectriaceae</taxon>
        <taxon>Fusarium</taxon>
        <taxon>Fusarium oxysporum species complex</taxon>
    </lineage>
</organism>
<dbReference type="PANTHER" id="PTHR31001:SF40">
    <property type="entry name" value="ZN(II)2CYS6 TRANSCRIPTION FACTOR (EUROFUNG)"/>
    <property type="match status" value="1"/>
</dbReference>
<name>X0D7E9_FUSOX</name>
<gene>
    <name evidence="3" type="ORF">FOQG_02015</name>
</gene>
<dbReference type="GO" id="GO:0005634">
    <property type="term" value="C:nucleus"/>
    <property type="evidence" value="ECO:0007669"/>
    <property type="project" value="UniProtKB-SubCell"/>
</dbReference>
<evidence type="ECO:0008006" key="5">
    <source>
        <dbReference type="Google" id="ProtNLM"/>
    </source>
</evidence>
<evidence type="ECO:0000313" key="4">
    <source>
        <dbReference type="Proteomes" id="UP000030663"/>
    </source>
</evidence>
<comment type="subcellular location">
    <subcellularLocation>
        <location evidence="1">Nucleus</location>
    </subcellularLocation>
</comment>
<dbReference type="PANTHER" id="PTHR31001">
    <property type="entry name" value="UNCHARACTERIZED TRANSCRIPTIONAL REGULATORY PROTEIN"/>
    <property type="match status" value="1"/>
</dbReference>
<evidence type="ECO:0000256" key="1">
    <source>
        <dbReference type="ARBA" id="ARBA00004123"/>
    </source>
</evidence>
<protein>
    <recommendedName>
        <fullName evidence="5">Transcription factor domain-containing protein</fullName>
    </recommendedName>
</protein>
<evidence type="ECO:0000256" key="2">
    <source>
        <dbReference type="ARBA" id="ARBA00023242"/>
    </source>
</evidence>
<dbReference type="CDD" id="cd12148">
    <property type="entry name" value="fungal_TF_MHR"/>
    <property type="match status" value="1"/>
</dbReference>
<dbReference type="HOGENOM" id="CLU_1008456_0_0_1"/>
<evidence type="ECO:0000313" key="3">
    <source>
        <dbReference type="EMBL" id="EXK99493.1"/>
    </source>
</evidence>
<dbReference type="InterPro" id="IPR050613">
    <property type="entry name" value="Sec_Metabolite_Reg"/>
</dbReference>
<sequence length="276" mass="31304">MSYLLDIKVTPPADINDSDVTDQGILQSPNRSGPTQMSVMMAKLRLFRLSTRICRHISGPSRLDQRSLHELDTEIAGEQAKWDSMYMVDGSPSILVPNGYAYWCVLQTYAHHLYLLLHRPFHHSKATSFLMTSRERCISSSIAMLSIHKQLYEAPLLQDFFWLLNGLTSLKALHAAMALNSCIQDVATAVDIGYSLDSFRAEIEALTFRMKALADRSKICSRAHQVLDRLQTHTGSGNALMTDTSTEIENLFEDWTDVREWLDTNMMDCNIDELLK</sequence>
<accession>X0D7E9</accession>
<keyword evidence="2" id="KW-0539">Nucleus</keyword>
<dbReference type="Proteomes" id="UP000030663">
    <property type="component" value="Unassembled WGS sequence"/>
</dbReference>
<keyword evidence="4" id="KW-1185">Reference proteome</keyword>